<dbReference type="PROSITE" id="PS50931">
    <property type="entry name" value="HTH_LYSR"/>
    <property type="match status" value="1"/>
</dbReference>
<proteinExistence type="inferred from homology"/>
<gene>
    <name evidence="7" type="ORF">J2Z76_001981</name>
</gene>
<organism evidence="7 8">
    <name type="scientific">Sedimentibacter acidaminivorans</name>
    <dbReference type="NCBI Taxonomy" id="913099"/>
    <lineage>
        <taxon>Bacteria</taxon>
        <taxon>Bacillati</taxon>
        <taxon>Bacillota</taxon>
        <taxon>Tissierellia</taxon>
        <taxon>Sedimentibacter</taxon>
    </lineage>
</organism>
<evidence type="ECO:0000256" key="4">
    <source>
        <dbReference type="ARBA" id="ARBA00023163"/>
    </source>
</evidence>
<keyword evidence="4" id="KW-0804">Transcription</keyword>
<keyword evidence="8" id="KW-1185">Reference proteome</keyword>
<sequence>MNTSYLRTFIEVVNLRNISRAAEKLFITQPAVSKQLQLLEKDFGAVLLKKNGREIIPTDDGHLLYKYAINILNEENKIYSKLRNEENELSGELCIYTSSLPADYYIHDLIIDFSKAYPNVTYNIKKVDSKEVYNFIEDGLTSFGFTGTTYKNRKIKNICIAEDEVILIASKNKYDEYKDKKVDISTLMSENFILREKGSATLKTFEEMLNKKNIRLEDLKVKVQVEDNELIKIFVHNNMGLAVMSKISVEREINKGLIYPIAVEKLDLNRKLFYVYHEDRYFSKLEETFKEYIIEKFISSSDM</sequence>
<dbReference type="RefSeq" id="WP_209511848.1">
    <property type="nucleotide sequence ID" value="NZ_JAGGKS010000005.1"/>
</dbReference>
<feature type="domain" description="HTH lysR-type" evidence="6">
    <location>
        <begin position="1"/>
        <end position="58"/>
    </location>
</feature>
<dbReference type="Gene3D" id="1.10.10.10">
    <property type="entry name" value="Winged helix-like DNA-binding domain superfamily/Winged helix DNA-binding domain"/>
    <property type="match status" value="1"/>
</dbReference>
<dbReference type="SUPFAM" id="SSF53850">
    <property type="entry name" value="Periplasmic binding protein-like II"/>
    <property type="match status" value="1"/>
</dbReference>
<dbReference type="NCBIfam" id="NF040786">
    <property type="entry name" value="LysR_Sec_metab"/>
    <property type="match status" value="1"/>
</dbReference>
<dbReference type="InterPro" id="IPR036388">
    <property type="entry name" value="WH-like_DNA-bd_sf"/>
</dbReference>
<evidence type="ECO:0000256" key="3">
    <source>
        <dbReference type="ARBA" id="ARBA00023125"/>
    </source>
</evidence>
<reference evidence="7 8" key="1">
    <citation type="submission" date="2021-03" db="EMBL/GenBank/DDBJ databases">
        <title>Genomic Encyclopedia of Type Strains, Phase IV (KMG-IV): sequencing the most valuable type-strain genomes for metagenomic binning, comparative biology and taxonomic classification.</title>
        <authorList>
            <person name="Goeker M."/>
        </authorList>
    </citation>
    <scope>NUCLEOTIDE SEQUENCE [LARGE SCALE GENOMIC DNA]</scope>
    <source>
        <strain evidence="7 8">DSM 24004</strain>
    </source>
</reference>
<comment type="similarity">
    <text evidence="1">Belongs to the LysR transcriptional regulatory family.</text>
</comment>
<keyword evidence="3 7" id="KW-0238">DNA-binding</keyword>
<accession>A0ABS4GEQ4</accession>
<evidence type="ECO:0000256" key="5">
    <source>
        <dbReference type="SAM" id="Coils"/>
    </source>
</evidence>
<dbReference type="PANTHER" id="PTHR30126:SF64">
    <property type="entry name" value="HTH-TYPE TRANSCRIPTIONAL REGULATOR CITR"/>
    <property type="match status" value="1"/>
</dbReference>
<evidence type="ECO:0000313" key="8">
    <source>
        <dbReference type="Proteomes" id="UP001519342"/>
    </source>
</evidence>
<dbReference type="SUPFAM" id="SSF46785">
    <property type="entry name" value="Winged helix' DNA-binding domain"/>
    <property type="match status" value="1"/>
</dbReference>
<dbReference type="Gene3D" id="3.40.190.290">
    <property type="match status" value="1"/>
</dbReference>
<dbReference type="InterPro" id="IPR047788">
    <property type="entry name" value="LysR-like_Sec_metab"/>
</dbReference>
<evidence type="ECO:0000256" key="1">
    <source>
        <dbReference type="ARBA" id="ARBA00009437"/>
    </source>
</evidence>
<keyword evidence="2" id="KW-0805">Transcription regulation</keyword>
<dbReference type="Pfam" id="PF00126">
    <property type="entry name" value="HTH_1"/>
    <property type="match status" value="1"/>
</dbReference>
<dbReference type="EMBL" id="JAGGKS010000005">
    <property type="protein sequence ID" value="MBP1926117.1"/>
    <property type="molecule type" value="Genomic_DNA"/>
</dbReference>
<dbReference type="PANTHER" id="PTHR30126">
    <property type="entry name" value="HTH-TYPE TRANSCRIPTIONAL REGULATOR"/>
    <property type="match status" value="1"/>
</dbReference>
<comment type="caution">
    <text evidence="7">The sequence shown here is derived from an EMBL/GenBank/DDBJ whole genome shotgun (WGS) entry which is preliminary data.</text>
</comment>
<protein>
    <submittedName>
        <fullName evidence="7">DNA-binding transcriptional LysR family regulator</fullName>
    </submittedName>
</protein>
<evidence type="ECO:0000313" key="7">
    <source>
        <dbReference type="EMBL" id="MBP1926117.1"/>
    </source>
</evidence>
<dbReference type="InterPro" id="IPR005119">
    <property type="entry name" value="LysR_subst-bd"/>
</dbReference>
<evidence type="ECO:0000259" key="6">
    <source>
        <dbReference type="PROSITE" id="PS50931"/>
    </source>
</evidence>
<dbReference type="InterPro" id="IPR036390">
    <property type="entry name" value="WH_DNA-bd_sf"/>
</dbReference>
<keyword evidence="5" id="KW-0175">Coiled coil</keyword>
<name>A0ABS4GEQ4_9FIRM</name>
<feature type="coiled-coil region" evidence="5">
    <location>
        <begin position="202"/>
        <end position="229"/>
    </location>
</feature>
<dbReference type="GO" id="GO:0003677">
    <property type="term" value="F:DNA binding"/>
    <property type="evidence" value="ECO:0007669"/>
    <property type="project" value="UniProtKB-KW"/>
</dbReference>
<dbReference type="InterPro" id="IPR000847">
    <property type="entry name" value="LysR_HTH_N"/>
</dbReference>
<evidence type="ECO:0000256" key="2">
    <source>
        <dbReference type="ARBA" id="ARBA00023015"/>
    </source>
</evidence>
<dbReference type="Pfam" id="PF03466">
    <property type="entry name" value="LysR_substrate"/>
    <property type="match status" value="1"/>
</dbReference>
<dbReference type="Proteomes" id="UP001519342">
    <property type="component" value="Unassembled WGS sequence"/>
</dbReference>
<dbReference type="PRINTS" id="PR00039">
    <property type="entry name" value="HTHLYSR"/>
</dbReference>